<name>N0BGK1_9EURY</name>
<dbReference type="RefSeq" id="WP_015591729.1">
    <property type="nucleotide sequence ID" value="NC_021169.1"/>
</dbReference>
<feature type="compositionally biased region" description="Low complexity" evidence="1">
    <location>
        <begin position="148"/>
        <end position="163"/>
    </location>
</feature>
<dbReference type="Pfam" id="PF00963">
    <property type="entry name" value="Cohesin"/>
    <property type="match status" value="1"/>
</dbReference>
<dbReference type="InterPro" id="IPR008965">
    <property type="entry name" value="CBM2/CBM3_carb-bd_dom_sf"/>
</dbReference>
<feature type="compositionally biased region" description="Polar residues" evidence="1">
    <location>
        <begin position="191"/>
        <end position="211"/>
    </location>
</feature>
<dbReference type="Proteomes" id="UP000013307">
    <property type="component" value="Chromosome"/>
</dbReference>
<feature type="compositionally biased region" description="Low complexity" evidence="1">
    <location>
        <begin position="173"/>
        <end position="189"/>
    </location>
</feature>
<evidence type="ECO:0000256" key="1">
    <source>
        <dbReference type="SAM" id="MobiDB-lite"/>
    </source>
</evidence>
<dbReference type="GeneID" id="15393812"/>
<feature type="region of interest" description="Disordered" evidence="1">
    <location>
        <begin position="144"/>
        <end position="227"/>
    </location>
</feature>
<gene>
    <name evidence="3" type="ORF">Asulf_02180</name>
</gene>
<dbReference type="EMBL" id="CP005290">
    <property type="protein sequence ID" value="AGK62133.1"/>
    <property type="molecule type" value="Genomic_DNA"/>
</dbReference>
<keyword evidence="4" id="KW-1185">Reference proteome</keyword>
<dbReference type="InterPro" id="IPR002102">
    <property type="entry name" value="Cohesin_dom"/>
</dbReference>
<dbReference type="GO" id="GO:0030246">
    <property type="term" value="F:carbohydrate binding"/>
    <property type="evidence" value="ECO:0007669"/>
    <property type="project" value="InterPro"/>
</dbReference>
<dbReference type="HOGENOM" id="CLU_1028964_0_0_2"/>
<protein>
    <recommendedName>
        <fullName evidence="2">Cohesin domain-containing protein</fullName>
    </recommendedName>
</protein>
<evidence type="ECO:0000259" key="2">
    <source>
        <dbReference type="Pfam" id="PF00963"/>
    </source>
</evidence>
<accession>N0BGK1</accession>
<dbReference type="GO" id="GO:0000272">
    <property type="term" value="P:polysaccharide catabolic process"/>
    <property type="evidence" value="ECO:0007669"/>
    <property type="project" value="InterPro"/>
</dbReference>
<feature type="compositionally biased region" description="Low complexity" evidence="1">
    <location>
        <begin position="212"/>
        <end position="227"/>
    </location>
</feature>
<dbReference type="KEGG" id="ast:Asulf_02180"/>
<feature type="domain" description="Cohesin" evidence="2">
    <location>
        <begin position="26"/>
        <end position="144"/>
    </location>
</feature>
<reference evidence="3 4" key="1">
    <citation type="journal article" date="2013" name="Genome Announc.">
        <title>Complete Genome Sequence of the Thermophilic and Facultatively Chemolithoautotrophic Sulfate Reducer Archaeoglobus sulfaticallidus Strain PM70-1T.</title>
        <authorList>
            <person name="Stokke R."/>
            <person name="Hocking W.P."/>
            <person name="Steinsbu B.O."/>
            <person name="Steen I.H."/>
        </authorList>
    </citation>
    <scope>NUCLEOTIDE SEQUENCE [LARGE SCALE GENOMIC DNA]</scope>
    <source>
        <strain evidence="3">PM70-1</strain>
    </source>
</reference>
<evidence type="ECO:0000313" key="4">
    <source>
        <dbReference type="Proteomes" id="UP000013307"/>
    </source>
</evidence>
<proteinExistence type="predicted"/>
<evidence type="ECO:0000313" key="3">
    <source>
        <dbReference type="EMBL" id="AGK62133.1"/>
    </source>
</evidence>
<sequence length="270" mass="29056">MKRYLILLILMIALVPVSAQKVYTSTQTVKEGENFKVKVYGSYFDSIAGIDLNIQFDPSVIKLNGISAGKNFSKCFKFNNINNTRGFGRVAIICGDARTFKNDLIAIYSFTALKGETHLHITASLSTSDFKTVYPETVDGSVKVLTKGSPDTGSASTGSSGLTDPANNAQNGVQPTVQPTQQPVNTVQPAKTEQTPIAEQTQKPKSQTEQKTSSPASHTTPTAIPTTTEIATKSTTEEKLNLKNIPEIPGFEVCPLLIAALISAIRSRKS</sequence>
<dbReference type="AlphaFoldDB" id="N0BGK1"/>
<dbReference type="Gene3D" id="2.60.40.680">
    <property type="match status" value="1"/>
</dbReference>
<dbReference type="SUPFAM" id="SSF49384">
    <property type="entry name" value="Carbohydrate-binding domain"/>
    <property type="match status" value="1"/>
</dbReference>
<organism evidence="3 4">
    <name type="scientific">Archaeoglobus sulfaticallidus PM70-1</name>
    <dbReference type="NCBI Taxonomy" id="387631"/>
    <lineage>
        <taxon>Archaea</taxon>
        <taxon>Methanobacteriati</taxon>
        <taxon>Methanobacteriota</taxon>
        <taxon>Archaeoglobi</taxon>
        <taxon>Archaeoglobales</taxon>
        <taxon>Archaeoglobaceae</taxon>
        <taxon>Archaeoglobus</taxon>
    </lineage>
</organism>